<dbReference type="Gene3D" id="3.40.50.10140">
    <property type="entry name" value="Toll/interleukin-1 receptor homology (TIR) domain"/>
    <property type="match status" value="1"/>
</dbReference>
<name>A0A517QE26_9PLAN</name>
<gene>
    <name evidence="1" type="ORF">Enr10x_52450</name>
</gene>
<reference evidence="1 2" key="1">
    <citation type="submission" date="2019-03" db="EMBL/GenBank/DDBJ databases">
        <title>Deep-cultivation of Planctomycetes and their phenomic and genomic characterization uncovers novel biology.</title>
        <authorList>
            <person name="Wiegand S."/>
            <person name="Jogler M."/>
            <person name="Boedeker C."/>
            <person name="Pinto D."/>
            <person name="Vollmers J."/>
            <person name="Rivas-Marin E."/>
            <person name="Kohn T."/>
            <person name="Peeters S.H."/>
            <person name="Heuer A."/>
            <person name="Rast P."/>
            <person name="Oberbeckmann S."/>
            <person name="Bunk B."/>
            <person name="Jeske O."/>
            <person name="Meyerdierks A."/>
            <person name="Storesund J.E."/>
            <person name="Kallscheuer N."/>
            <person name="Luecker S."/>
            <person name="Lage O.M."/>
            <person name="Pohl T."/>
            <person name="Merkel B.J."/>
            <person name="Hornburger P."/>
            <person name="Mueller R.-W."/>
            <person name="Bruemmer F."/>
            <person name="Labrenz M."/>
            <person name="Spormann A.M."/>
            <person name="Op den Camp H."/>
            <person name="Overmann J."/>
            <person name="Amann R."/>
            <person name="Jetten M.S.M."/>
            <person name="Mascher T."/>
            <person name="Medema M.H."/>
            <person name="Devos D.P."/>
            <person name="Kaster A.-K."/>
            <person name="Ovreas L."/>
            <person name="Rohde M."/>
            <person name="Galperin M.Y."/>
            <person name="Jogler C."/>
        </authorList>
    </citation>
    <scope>NUCLEOTIDE SEQUENCE [LARGE SCALE GENOMIC DNA]</scope>
    <source>
        <strain evidence="1 2">Enr10</strain>
    </source>
</reference>
<protein>
    <recommendedName>
        <fullName evidence="3">TIR domain-containing protein</fullName>
    </recommendedName>
</protein>
<organism evidence="1 2">
    <name type="scientific">Gimesia panareensis</name>
    <dbReference type="NCBI Taxonomy" id="2527978"/>
    <lineage>
        <taxon>Bacteria</taxon>
        <taxon>Pseudomonadati</taxon>
        <taxon>Planctomycetota</taxon>
        <taxon>Planctomycetia</taxon>
        <taxon>Planctomycetales</taxon>
        <taxon>Planctomycetaceae</taxon>
        <taxon>Gimesia</taxon>
    </lineage>
</organism>
<proteinExistence type="predicted"/>
<dbReference type="InterPro" id="IPR035897">
    <property type="entry name" value="Toll_tir_struct_dom_sf"/>
</dbReference>
<evidence type="ECO:0000313" key="1">
    <source>
        <dbReference type="EMBL" id="QDT29888.1"/>
    </source>
</evidence>
<sequence length="42" mass="4880">MPVFISHRSADDDIAQDVYTRLRFHHGIDCYLDDIDEKLAGM</sequence>
<dbReference type="AlphaFoldDB" id="A0A517QE26"/>
<accession>A0A517QE26</accession>
<dbReference type="EMBL" id="CP037421">
    <property type="protein sequence ID" value="QDT29888.1"/>
    <property type="molecule type" value="Genomic_DNA"/>
</dbReference>
<evidence type="ECO:0008006" key="3">
    <source>
        <dbReference type="Google" id="ProtNLM"/>
    </source>
</evidence>
<keyword evidence="2" id="KW-1185">Reference proteome</keyword>
<dbReference type="Proteomes" id="UP000315647">
    <property type="component" value="Chromosome"/>
</dbReference>
<evidence type="ECO:0000313" key="2">
    <source>
        <dbReference type="Proteomes" id="UP000315647"/>
    </source>
</evidence>